<dbReference type="InterPro" id="IPR003594">
    <property type="entry name" value="HATPase_dom"/>
</dbReference>
<keyword evidence="12 18" id="KW-1133">Transmembrane helix</keyword>
<dbReference type="InterPro" id="IPR003660">
    <property type="entry name" value="HAMP_dom"/>
</dbReference>
<dbReference type="InterPro" id="IPR036890">
    <property type="entry name" value="HATPase_C_sf"/>
</dbReference>
<comment type="caution">
    <text evidence="22">The sequence shown here is derived from an EMBL/GenBank/DDBJ whole genome shotgun (WGS) entry which is preliminary data.</text>
</comment>
<feature type="transmembrane region" description="Helical" evidence="18">
    <location>
        <begin position="185"/>
        <end position="206"/>
    </location>
</feature>
<organism evidence="22 23">
    <name type="scientific">Niallia taxi</name>
    <dbReference type="NCBI Taxonomy" id="2499688"/>
    <lineage>
        <taxon>Bacteria</taxon>
        <taxon>Bacillati</taxon>
        <taxon>Bacillota</taxon>
        <taxon>Bacilli</taxon>
        <taxon>Bacillales</taxon>
        <taxon>Bacillaceae</taxon>
        <taxon>Niallia</taxon>
    </lineage>
</organism>
<dbReference type="SMART" id="SM00387">
    <property type="entry name" value="HATPase_c"/>
    <property type="match status" value="1"/>
</dbReference>
<evidence type="ECO:0000256" key="17">
    <source>
        <dbReference type="SAM" id="Coils"/>
    </source>
</evidence>
<evidence type="ECO:0000256" key="14">
    <source>
        <dbReference type="ARBA" id="ARBA00023136"/>
    </source>
</evidence>
<evidence type="ECO:0000256" key="18">
    <source>
        <dbReference type="SAM" id="Phobius"/>
    </source>
</evidence>
<keyword evidence="7" id="KW-0808">Transferase</keyword>
<dbReference type="Gene3D" id="3.40.50.2300">
    <property type="match status" value="1"/>
</dbReference>
<evidence type="ECO:0000256" key="13">
    <source>
        <dbReference type="ARBA" id="ARBA00023012"/>
    </source>
</evidence>
<dbReference type="PROSITE" id="PS50885">
    <property type="entry name" value="HAMP"/>
    <property type="match status" value="1"/>
</dbReference>
<dbReference type="FunFam" id="3.30.565.10:FF:000006">
    <property type="entry name" value="Sensor histidine kinase WalK"/>
    <property type="match status" value="1"/>
</dbReference>
<feature type="transmembrane region" description="Helical" evidence="18">
    <location>
        <begin position="15"/>
        <end position="36"/>
    </location>
</feature>
<gene>
    <name evidence="22" type="ORF">EM808_04565</name>
</gene>
<dbReference type="Gene3D" id="1.10.287.130">
    <property type="match status" value="1"/>
</dbReference>
<dbReference type="EMBL" id="RZTZ01000001">
    <property type="protein sequence ID" value="RVT67752.1"/>
    <property type="molecule type" value="Genomic_DNA"/>
</dbReference>
<evidence type="ECO:0000256" key="1">
    <source>
        <dbReference type="ARBA" id="ARBA00000085"/>
    </source>
</evidence>
<dbReference type="Pfam" id="PF00512">
    <property type="entry name" value="HisKA"/>
    <property type="match status" value="1"/>
</dbReference>
<dbReference type="InterPro" id="IPR029016">
    <property type="entry name" value="GAF-like_dom_sf"/>
</dbReference>
<evidence type="ECO:0000313" key="22">
    <source>
        <dbReference type="EMBL" id="RVT67752.1"/>
    </source>
</evidence>
<dbReference type="CDD" id="cd17574">
    <property type="entry name" value="REC_OmpR"/>
    <property type="match status" value="1"/>
</dbReference>
<dbReference type="GO" id="GO:0000155">
    <property type="term" value="F:phosphorelay sensor kinase activity"/>
    <property type="evidence" value="ECO:0007669"/>
    <property type="project" value="InterPro"/>
</dbReference>
<feature type="modified residue" description="4-aspartylphosphate" evidence="16">
    <location>
        <position position="872"/>
    </location>
</feature>
<dbReference type="InterPro" id="IPR003122">
    <property type="entry name" value="Tar_rcpt_lig-bd"/>
</dbReference>
<keyword evidence="13" id="KW-0902">Two-component regulatory system</keyword>
<protein>
    <recommendedName>
        <fullName evidence="3">histidine kinase</fullName>
        <ecNumber evidence="3">2.7.13.3</ecNumber>
    </recommendedName>
</protein>
<dbReference type="PROSITE" id="PS50109">
    <property type="entry name" value="HIS_KIN"/>
    <property type="match status" value="1"/>
</dbReference>
<feature type="domain" description="Histidine kinase" evidence="19">
    <location>
        <begin position="589"/>
        <end position="804"/>
    </location>
</feature>
<keyword evidence="23" id="KW-1185">Reference proteome</keyword>
<reference evidence="22 23" key="1">
    <citation type="submission" date="2019-01" db="EMBL/GenBank/DDBJ databases">
        <title>Bacillus sp. M5HDSG1-1, whole genome shotgun sequence.</title>
        <authorList>
            <person name="Tuo L."/>
        </authorList>
    </citation>
    <scope>NUCLEOTIDE SEQUENCE [LARGE SCALE GENOMIC DNA]</scope>
    <source>
        <strain evidence="22 23">M5HDSG1-1</strain>
    </source>
</reference>
<evidence type="ECO:0000256" key="11">
    <source>
        <dbReference type="ARBA" id="ARBA00022840"/>
    </source>
</evidence>
<evidence type="ECO:0000256" key="8">
    <source>
        <dbReference type="ARBA" id="ARBA00022692"/>
    </source>
</evidence>
<dbReference type="CDD" id="cd00075">
    <property type="entry name" value="HATPase"/>
    <property type="match status" value="1"/>
</dbReference>
<dbReference type="InterPro" id="IPR001789">
    <property type="entry name" value="Sig_transdc_resp-reg_receiver"/>
</dbReference>
<feature type="coiled-coil region" evidence="17">
    <location>
        <begin position="257"/>
        <end position="294"/>
    </location>
</feature>
<keyword evidence="9" id="KW-0547">Nucleotide-binding</keyword>
<dbReference type="FunFam" id="1.10.287.130:FF:000001">
    <property type="entry name" value="Two-component sensor histidine kinase"/>
    <property type="match status" value="1"/>
</dbReference>
<dbReference type="Gene3D" id="3.30.450.40">
    <property type="match status" value="1"/>
</dbReference>
<dbReference type="InterPro" id="IPR003661">
    <property type="entry name" value="HisK_dim/P_dom"/>
</dbReference>
<dbReference type="RefSeq" id="WP_127736478.1">
    <property type="nucleotide sequence ID" value="NZ_RZTZ01000001.1"/>
</dbReference>
<dbReference type="GO" id="GO:0006935">
    <property type="term" value="P:chemotaxis"/>
    <property type="evidence" value="ECO:0007669"/>
    <property type="project" value="InterPro"/>
</dbReference>
<keyword evidence="10" id="KW-0418">Kinase</keyword>
<evidence type="ECO:0000256" key="5">
    <source>
        <dbReference type="ARBA" id="ARBA00022481"/>
    </source>
</evidence>
<evidence type="ECO:0000256" key="2">
    <source>
        <dbReference type="ARBA" id="ARBA00004651"/>
    </source>
</evidence>
<dbReference type="SMART" id="SM00448">
    <property type="entry name" value="REC"/>
    <property type="match status" value="1"/>
</dbReference>
<keyword evidence="11" id="KW-0067">ATP-binding</keyword>
<dbReference type="Proteomes" id="UP000288024">
    <property type="component" value="Unassembled WGS sequence"/>
</dbReference>
<proteinExistence type="predicted"/>
<evidence type="ECO:0000256" key="4">
    <source>
        <dbReference type="ARBA" id="ARBA00022475"/>
    </source>
</evidence>
<dbReference type="InterPro" id="IPR004358">
    <property type="entry name" value="Sig_transdc_His_kin-like_C"/>
</dbReference>
<keyword evidence="6 16" id="KW-0597">Phosphoprotein</keyword>
<dbReference type="PRINTS" id="PR00344">
    <property type="entry name" value="BCTRLSENSOR"/>
</dbReference>
<dbReference type="Gene3D" id="3.30.450.20">
    <property type="entry name" value="PAS domain"/>
    <property type="match status" value="1"/>
</dbReference>
<evidence type="ECO:0000256" key="6">
    <source>
        <dbReference type="ARBA" id="ARBA00022553"/>
    </source>
</evidence>
<dbReference type="SUPFAM" id="SSF55785">
    <property type="entry name" value="PYP-like sensor domain (PAS domain)"/>
    <property type="match status" value="1"/>
</dbReference>
<dbReference type="SUPFAM" id="SSF158472">
    <property type="entry name" value="HAMP domain-like"/>
    <property type="match status" value="1"/>
</dbReference>
<evidence type="ECO:0000256" key="7">
    <source>
        <dbReference type="ARBA" id="ARBA00022679"/>
    </source>
</evidence>
<dbReference type="EC" id="2.7.13.3" evidence="3"/>
<dbReference type="Pfam" id="PF02203">
    <property type="entry name" value="TarH"/>
    <property type="match status" value="1"/>
</dbReference>
<keyword evidence="15" id="KW-0807">Transducer</keyword>
<evidence type="ECO:0000256" key="9">
    <source>
        <dbReference type="ARBA" id="ARBA00022741"/>
    </source>
</evidence>
<comment type="subcellular location">
    <subcellularLocation>
        <location evidence="2">Cell membrane</location>
        <topology evidence="2">Multi-pass membrane protein</topology>
    </subcellularLocation>
</comment>
<evidence type="ECO:0000256" key="10">
    <source>
        <dbReference type="ARBA" id="ARBA00022777"/>
    </source>
</evidence>
<dbReference type="PROSITE" id="PS50110">
    <property type="entry name" value="RESPONSE_REGULATORY"/>
    <property type="match status" value="1"/>
</dbReference>
<dbReference type="AlphaFoldDB" id="A0A437KHJ8"/>
<name>A0A437KHJ8_9BACI</name>
<dbReference type="SUPFAM" id="SSF55781">
    <property type="entry name" value="GAF domain-like"/>
    <property type="match status" value="1"/>
</dbReference>
<dbReference type="SMART" id="SM00388">
    <property type="entry name" value="HisKA"/>
    <property type="match status" value="1"/>
</dbReference>
<keyword evidence="5" id="KW-0488">Methylation</keyword>
<evidence type="ECO:0000313" key="23">
    <source>
        <dbReference type="Proteomes" id="UP000288024"/>
    </source>
</evidence>
<dbReference type="SUPFAM" id="SSF55874">
    <property type="entry name" value="ATPase domain of HSP90 chaperone/DNA topoisomerase II/histidine kinase"/>
    <property type="match status" value="1"/>
</dbReference>
<evidence type="ECO:0000256" key="12">
    <source>
        <dbReference type="ARBA" id="ARBA00022989"/>
    </source>
</evidence>
<sequence>MKINSYIRKSISRQFMALICFFILLFILGGLVLVFLQDSVNNEFVDNRKELVEKQATVREIETKLNSAMFNIRGYFAYNNENLKESALSQQADIRKLINELDKMVISEEDIRFSTELSSFYHFYFDEAMPEAIAYFESGDKDAVASIANNGATDRINTFQQLQTSYLQSVSKSLTDEVSKLTSHIAMLQVAFLVYIMIVLAIVLLLGRMMVRRIGKPLTDFALTANEVAKGNEAEITLVKNREDELATLSIAFEQMYVSIQEKEQDLLAQNEELQAQQDELQAQQFELEKVLETVQLNEDALMRRNRFINGLSSSLDKQEVLERIIVNMCDVVRADRGIIIEVESSAFAAYGISNEGAEQFTRHLYTGMFHRLELEKSPFTIVRDLHLSEKGYHLETGRVHDLYVPILAASGDISAIMMLSRFACGFTELEMEEFIALAKQIGISLDKIHLFEQTEKDRILNRDILNNVQEGIQLVSTKGDIIHANSKFYEIMSDKGELEILGGQKWQEWTGQLRENLEDTDALIAYIKQSMEDSQTDSFIYKLREDKIVKVYSEHLYRGDEKFGTVFVYRDITMEYEVDKMKSEFVSTVSHELRTPLASILGFTELIINRDLKPERQKKYLNTIYGETKRLTSLINDFLDVQRMEAGKQTYEKKYIELLPILERVVENQEVNITKHQINIHNSQKNRFILGDRSKVEQAFTNIINNAIKYSPDGGNIDISIYQEAGYLKVAVKDQGLGIPETALDKLFTKFYRIDNSDRRKIGGTGLGLAIVKEIMLAHEGDITINSVYGNGSTFIMSFPSVEWNMETSTKDVSADEKVRYKVMVVEDDYSLAELIIQELQESDFHVFYSKNGIEGLKKMEEVQPDALVLDIMLEDNKMDGWDIMKAMKNSENMKNIPIVVSTALDEKEKGIALGANDYLVKPYPPSQLSRSILQTLLKMGKIGQVLIPEEQE</sequence>
<dbReference type="PANTHER" id="PTHR43547:SF2">
    <property type="entry name" value="HYBRID SIGNAL TRANSDUCTION HISTIDINE KINASE C"/>
    <property type="match status" value="1"/>
</dbReference>
<dbReference type="GO" id="GO:0005524">
    <property type="term" value="F:ATP binding"/>
    <property type="evidence" value="ECO:0007669"/>
    <property type="project" value="UniProtKB-KW"/>
</dbReference>
<evidence type="ECO:0000256" key="3">
    <source>
        <dbReference type="ARBA" id="ARBA00012438"/>
    </source>
</evidence>
<dbReference type="Pfam" id="PF02518">
    <property type="entry name" value="HATPase_c"/>
    <property type="match status" value="1"/>
</dbReference>
<evidence type="ECO:0000259" key="19">
    <source>
        <dbReference type="PROSITE" id="PS50109"/>
    </source>
</evidence>
<keyword evidence="14 18" id="KW-0472">Membrane</keyword>
<evidence type="ECO:0000259" key="20">
    <source>
        <dbReference type="PROSITE" id="PS50110"/>
    </source>
</evidence>
<keyword evidence="8 18" id="KW-0812">Transmembrane</keyword>
<accession>A0A437KHJ8</accession>
<dbReference type="Pfam" id="PF00072">
    <property type="entry name" value="Response_reg"/>
    <property type="match status" value="1"/>
</dbReference>
<dbReference type="SMART" id="SM00304">
    <property type="entry name" value="HAMP"/>
    <property type="match status" value="1"/>
</dbReference>
<dbReference type="InterPro" id="IPR036097">
    <property type="entry name" value="HisK_dim/P_sf"/>
</dbReference>
<dbReference type="Gene3D" id="6.10.340.10">
    <property type="match status" value="1"/>
</dbReference>
<evidence type="ECO:0000256" key="16">
    <source>
        <dbReference type="PROSITE-ProRule" id="PRU00169"/>
    </source>
</evidence>
<comment type="catalytic activity">
    <reaction evidence="1">
        <text>ATP + protein L-histidine = ADP + protein N-phospho-L-histidine.</text>
        <dbReference type="EC" id="2.7.13.3"/>
    </reaction>
</comment>
<feature type="domain" description="HAMP" evidence="21">
    <location>
        <begin position="212"/>
        <end position="265"/>
    </location>
</feature>
<evidence type="ECO:0000259" key="21">
    <source>
        <dbReference type="PROSITE" id="PS50885"/>
    </source>
</evidence>
<dbReference type="SUPFAM" id="SSF52172">
    <property type="entry name" value="CheY-like"/>
    <property type="match status" value="1"/>
</dbReference>
<dbReference type="InterPro" id="IPR005467">
    <property type="entry name" value="His_kinase_dom"/>
</dbReference>
<dbReference type="InterPro" id="IPR035965">
    <property type="entry name" value="PAS-like_dom_sf"/>
</dbReference>
<dbReference type="Gene3D" id="3.30.565.10">
    <property type="entry name" value="Histidine kinase-like ATPase, C-terminal domain"/>
    <property type="match status" value="1"/>
</dbReference>
<dbReference type="InterPro" id="IPR011006">
    <property type="entry name" value="CheY-like_superfamily"/>
</dbReference>
<dbReference type="SUPFAM" id="SSF47384">
    <property type="entry name" value="Homodimeric domain of signal transducing histidine kinase"/>
    <property type="match status" value="1"/>
</dbReference>
<dbReference type="PANTHER" id="PTHR43547">
    <property type="entry name" value="TWO-COMPONENT HISTIDINE KINASE"/>
    <property type="match status" value="1"/>
</dbReference>
<feature type="domain" description="Response regulatory" evidence="20">
    <location>
        <begin position="823"/>
        <end position="938"/>
    </location>
</feature>
<keyword evidence="4" id="KW-1003">Cell membrane</keyword>
<keyword evidence="17" id="KW-0175">Coiled coil</keyword>
<evidence type="ECO:0000256" key="15">
    <source>
        <dbReference type="ARBA" id="ARBA00023224"/>
    </source>
</evidence>
<dbReference type="CDD" id="cd00082">
    <property type="entry name" value="HisKA"/>
    <property type="match status" value="1"/>
</dbReference>
<dbReference type="GO" id="GO:0005886">
    <property type="term" value="C:plasma membrane"/>
    <property type="evidence" value="ECO:0007669"/>
    <property type="project" value="UniProtKB-SubCell"/>
</dbReference>